<name>A0AAP9KE32_9VIBR</name>
<keyword evidence="1" id="KW-1133">Transmembrane helix</keyword>
<keyword evidence="1" id="KW-0812">Transmembrane</keyword>
<evidence type="ECO:0000313" key="5">
    <source>
        <dbReference type="Proteomes" id="UP000390336"/>
    </source>
</evidence>
<feature type="transmembrane region" description="Helical" evidence="1">
    <location>
        <begin position="6"/>
        <end position="26"/>
    </location>
</feature>
<dbReference type="EMBL" id="CP045860">
    <property type="protein sequence ID" value="QGH51025.1"/>
    <property type="molecule type" value="Genomic_DNA"/>
</dbReference>
<evidence type="ECO:0000313" key="4">
    <source>
        <dbReference type="Proteomes" id="UP000272136"/>
    </source>
</evidence>
<keyword evidence="1" id="KW-0472">Membrane</keyword>
<dbReference type="AlphaFoldDB" id="A0AAP9KE32"/>
<dbReference type="EMBL" id="CP033138">
    <property type="protein sequence ID" value="AYO18392.1"/>
    <property type="molecule type" value="Genomic_DNA"/>
</dbReference>
<protein>
    <submittedName>
        <fullName evidence="3">Uncharacterized protein</fullName>
    </submittedName>
</protein>
<proteinExistence type="predicted"/>
<gene>
    <name evidence="3" type="ORF">APZ19_26425</name>
    <name evidence="2" type="ORF">D0812_18655</name>
</gene>
<organism evidence="3 5">
    <name type="scientific">Vibrio owensii</name>
    <dbReference type="NCBI Taxonomy" id="696485"/>
    <lineage>
        <taxon>Bacteria</taxon>
        <taxon>Pseudomonadati</taxon>
        <taxon>Pseudomonadota</taxon>
        <taxon>Gammaproteobacteria</taxon>
        <taxon>Vibrionales</taxon>
        <taxon>Vibrionaceae</taxon>
        <taxon>Vibrio</taxon>
    </lineage>
</organism>
<accession>A0AAP9KE32</accession>
<evidence type="ECO:0000256" key="1">
    <source>
        <dbReference type="SAM" id="Phobius"/>
    </source>
</evidence>
<feature type="transmembrane region" description="Helical" evidence="1">
    <location>
        <begin position="64"/>
        <end position="86"/>
    </location>
</feature>
<feature type="transmembrane region" description="Helical" evidence="1">
    <location>
        <begin position="38"/>
        <end position="58"/>
    </location>
</feature>
<keyword evidence="4" id="KW-1185">Reference proteome</keyword>
<reference evidence="3 5" key="1">
    <citation type="journal article" date="2015" name="Genome Announc.">
        <title>Draft Genome Sequence of Vibrio owensii Strain SH-14, Which Causes Shrimp Acute Hepatopancreatic Necrosis Disease.</title>
        <authorList>
            <person name="Liu L."/>
            <person name="Xiao J."/>
            <person name="Xia X."/>
            <person name="Pan Y."/>
            <person name="Yan S."/>
            <person name="Wang Y."/>
        </authorList>
    </citation>
    <scope>NUCLEOTIDE SEQUENCE [LARGE SCALE GENOMIC DNA]</scope>
    <source>
        <strain evidence="3 5">SH14</strain>
    </source>
</reference>
<dbReference type="Proteomes" id="UP000272136">
    <property type="component" value="Chromosome 2"/>
</dbReference>
<evidence type="ECO:0000313" key="2">
    <source>
        <dbReference type="EMBL" id="AYO18392.1"/>
    </source>
</evidence>
<dbReference type="Proteomes" id="UP000390336">
    <property type="component" value="Chromosome 2"/>
</dbReference>
<sequence>MVNTTITILVGTMMGWTMLCWAFGALNFQKKHADTRFLVYLSKVLWYVLLIAHPIIIFCSWKTWLTFSEALFPLLICHVLFGVIFARDVGTE</sequence>
<reference evidence="3" key="3">
    <citation type="submission" date="2019-11" db="EMBL/GenBank/DDBJ databases">
        <title>Complete genome sequence of Vibrio owensii SH-14 isolated from shrimp with acute hepatopancreatic necrosis diease.</title>
        <authorList>
            <person name="Liang X."/>
            <person name="Wang Y."/>
        </authorList>
    </citation>
    <scope>NUCLEOTIDE SEQUENCE</scope>
    <source>
        <strain evidence="3">SH14</strain>
    </source>
</reference>
<evidence type="ECO:0000313" key="3">
    <source>
        <dbReference type="EMBL" id="QGH51025.1"/>
    </source>
</evidence>
<reference evidence="2 4" key="2">
    <citation type="submission" date="2018-10" db="EMBL/GenBank/DDBJ databases">
        <title>Whole Genome of Vibrio owensii strain 170502, isolated from Acute Hepatopancreatic Necrosis Disease (AHPND) shrimp.</title>
        <authorList>
            <person name="Yan M."/>
            <person name="Wang X."/>
            <person name="Wang Y."/>
        </authorList>
    </citation>
    <scope>NUCLEOTIDE SEQUENCE [LARGE SCALE GENOMIC DNA]</scope>
    <source>
        <strain evidence="2 4">1700302</strain>
    </source>
</reference>